<proteinExistence type="inferred from homology"/>
<name>A0ABM0MNE9_SACKO</name>
<evidence type="ECO:0000313" key="8">
    <source>
        <dbReference type="Proteomes" id="UP000694865"/>
    </source>
</evidence>
<keyword evidence="6 7" id="KW-0472">Membrane</keyword>
<feature type="transmembrane region" description="Helical" evidence="7">
    <location>
        <begin position="77"/>
        <end position="101"/>
    </location>
</feature>
<dbReference type="PANTHER" id="PTHR16024">
    <property type="entry name" value="XK-RELATED PROTEIN"/>
    <property type="match status" value="1"/>
</dbReference>
<protein>
    <recommendedName>
        <fullName evidence="7">XK-related protein</fullName>
    </recommendedName>
</protein>
<evidence type="ECO:0000313" key="9">
    <source>
        <dbReference type="RefSeq" id="XP_006821540.1"/>
    </source>
</evidence>
<dbReference type="InterPro" id="IPR018629">
    <property type="entry name" value="XK-rel"/>
</dbReference>
<comment type="subcellular location">
    <subcellularLocation>
        <location evidence="1">Cell membrane</location>
        <topology evidence="1">Multi-pass membrane protein</topology>
    </subcellularLocation>
    <subcellularLocation>
        <location evidence="7">Membrane</location>
        <topology evidence="7">Multi-pass membrane protein</topology>
    </subcellularLocation>
</comment>
<comment type="similarity">
    <text evidence="2 7">Belongs to the XK family.</text>
</comment>
<dbReference type="RefSeq" id="XP_006821540.1">
    <property type="nucleotide sequence ID" value="XM_006821477.1"/>
</dbReference>
<dbReference type="PANTHER" id="PTHR16024:SF28">
    <property type="entry name" value="XK-RELATED PROTEIN"/>
    <property type="match status" value="1"/>
</dbReference>
<evidence type="ECO:0000256" key="2">
    <source>
        <dbReference type="ARBA" id="ARBA00008789"/>
    </source>
</evidence>
<reference evidence="9" key="1">
    <citation type="submission" date="2025-08" db="UniProtKB">
        <authorList>
            <consortium name="RefSeq"/>
        </authorList>
    </citation>
    <scope>IDENTIFICATION</scope>
    <source>
        <tissue evidence="9">Testes</tissue>
    </source>
</reference>
<comment type="caution">
    <text evidence="7">Lacks conserved residue(s) required for the propagation of feature annotation.</text>
</comment>
<dbReference type="Proteomes" id="UP000694865">
    <property type="component" value="Unplaced"/>
</dbReference>
<keyword evidence="4 7" id="KW-0812">Transmembrane</keyword>
<dbReference type="GeneID" id="102809652"/>
<evidence type="ECO:0000256" key="6">
    <source>
        <dbReference type="ARBA" id="ARBA00023136"/>
    </source>
</evidence>
<dbReference type="Pfam" id="PF09815">
    <property type="entry name" value="XK-related"/>
    <property type="match status" value="1"/>
</dbReference>
<accession>A0ABM0MNE9</accession>
<feature type="transmembrane region" description="Helical" evidence="7">
    <location>
        <begin position="38"/>
        <end position="57"/>
    </location>
</feature>
<keyword evidence="3" id="KW-1003">Cell membrane</keyword>
<sequence length="245" mass="28232">MALPRKKTVAEEKDDNGGFIDVEQVSTKKSRLQPAMEYSFGFPELLFVLVSIISFIVDIATDIIVTREYVQDTEYLWAGLTIGLILLPSIVMQIFSCIWYINDSDMTWWKWLIHGFQLSPLFRYINVIKTGIVAQRTKEIVDFQRLYHKQNDACMLRLFEAFLESAPQLILQMYIMLTTDGDKTWTVLRMQLELKLLMADSMMADSRLADSMMADSRLDKRMADSRLADSVMADSRLGKRMPSIG</sequence>
<evidence type="ECO:0000256" key="1">
    <source>
        <dbReference type="ARBA" id="ARBA00004651"/>
    </source>
</evidence>
<gene>
    <name evidence="9" type="primary">LOC102809652</name>
</gene>
<evidence type="ECO:0000256" key="4">
    <source>
        <dbReference type="ARBA" id="ARBA00022692"/>
    </source>
</evidence>
<keyword evidence="5 7" id="KW-1133">Transmembrane helix</keyword>
<evidence type="ECO:0000256" key="7">
    <source>
        <dbReference type="RuleBase" id="RU910716"/>
    </source>
</evidence>
<evidence type="ECO:0000256" key="5">
    <source>
        <dbReference type="ARBA" id="ARBA00022989"/>
    </source>
</evidence>
<evidence type="ECO:0000256" key="3">
    <source>
        <dbReference type="ARBA" id="ARBA00022475"/>
    </source>
</evidence>
<dbReference type="InterPro" id="IPR050895">
    <property type="entry name" value="XK-related_scramblase"/>
</dbReference>
<organism evidence="8 9">
    <name type="scientific">Saccoglossus kowalevskii</name>
    <name type="common">Acorn worm</name>
    <dbReference type="NCBI Taxonomy" id="10224"/>
    <lineage>
        <taxon>Eukaryota</taxon>
        <taxon>Metazoa</taxon>
        <taxon>Hemichordata</taxon>
        <taxon>Enteropneusta</taxon>
        <taxon>Harrimaniidae</taxon>
        <taxon>Saccoglossus</taxon>
    </lineage>
</organism>
<keyword evidence="8" id="KW-1185">Reference proteome</keyword>